<name>A0AAE1DJ14_9GAST</name>
<gene>
    <name evidence="1" type="ORF">RRG08_039108</name>
</gene>
<keyword evidence="2" id="KW-1185">Reference proteome</keyword>
<proteinExistence type="predicted"/>
<evidence type="ECO:0000313" key="1">
    <source>
        <dbReference type="EMBL" id="KAK3772292.1"/>
    </source>
</evidence>
<evidence type="ECO:0000313" key="2">
    <source>
        <dbReference type="Proteomes" id="UP001283361"/>
    </source>
</evidence>
<dbReference type="AlphaFoldDB" id="A0AAE1DJ14"/>
<sequence>MAGSQYPVGHGWITVSVGHGWITVSSKPWLDHIGHGWDWLQIYRILDGGLSSPAPFTSFDSSSYSPPLVRYLLFYAHSPPDLDGRT</sequence>
<organism evidence="1 2">
    <name type="scientific">Elysia crispata</name>
    <name type="common">lettuce slug</name>
    <dbReference type="NCBI Taxonomy" id="231223"/>
    <lineage>
        <taxon>Eukaryota</taxon>
        <taxon>Metazoa</taxon>
        <taxon>Spiralia</taxon>
        <taxon>Lophotrochozoa</taxon>
        <taxon>Mollusca</taxon>
        <taxon>Gastropoda</taxon>
        <taxon>Heterobranchia</taxon>
        <taxon>Euthyneura</taxon>
        <taxon>Panpulmonata</taxon>
        <taxon>Sacoglossa</taxon>
        <taxon>Placobranchoidea</taxon>
        <taxon>Plakobranchidae</taxon>
        <taxon>Elysia</taxon>
    </lineage>
</organism>
<dbReference type="EMBL" id="JAWDGP010003644">
    <property type="protein sequence ID" value="KAK3772292.1"/>
    <property type="molecule type" value="Genomic_DNA"/>
</dbReference>
<dbReference type="Proteomes" id="UP001283361">
    <property type="component" value="Unassembled WGS sequence"/>
</dbReference>
<accession>A0AAE1DJ14</accession>
<protein>
    <submittedName>
        <fullName evidence="1">Uncharacterized protein</fullName>
    </submittedName>
</protein>
<comment type="caution">
    <text evidence="1">The sequence shown here is derived from an EMBL/GenBank/DDBJ whole genome shotgun (WGS) entry which is preliminary data.</text>
</comment>
<reference evidence="1" key="1">
    <citation type="journal article" date="2023" name="G3 (Bethesda)">
        <title>A reference genome for the long-term kleptoplast-retaining sea slug Elysia crispata morphotype clarki.</title>
        <authorList>
            <person name="Eastman K.E."/>
            <person name="Pendleton A.L."/>
            <person name="Shaikh M.A."/>
            <person name="Suttiyut T."/>
            <person name="Ogas R."/>
            <person name="Tomko P."/>
            <person name="Gavelis G."/>
            <person name="Widhalm J.R."/>
            <person name="Wisecaver J.H."/>
        </authorList>
    </citation>
    <scope>NUCLEOTIDE SEQUENCE</scope>
    <source>
        <strain evidence="1">ECLA1</strain>
    </source>
</reference>